<dbReference type="OrthoDB" id="9765084at2"/>
<name>A0A1H3REL5_9RHOB</name>
<dbReference type="STRING" id="1244108.SAMN05444004_10860"/>
<reference evidence="4" key="1">
    <citation type="submission" date="2016-10" db="EMBL/GenBank/DDBJ databases">
        <authorList>
            <person name="Varghese N."/>
            <person name="Submissions S."/>
        </authorList>
    </citation>
    <scope>NUCLEOTIDE SEQUENCE [LARGE SCALE GENOMIC DNA]</scope>
    <source>
        <strain evidence="4">DSM 100420</strain>
    </source>
</reference>
<evidence type="ECO:0000256" key="1">
    <source>
        <dbReference type="ARBA" id="ARBA00022679"/>
    </source>
</evidence>
<dbReference type="CDD" id="cd02440">
    <property type="entry name" value="AdoMet_MTases"/>
    <property type="match status" value="1"/>
</dbReference>
<dbReference type="SUPFAM" id="SSF53335">
    <property type="entry name" value="S-adenosyl-L-methionine-dependent methyltransferases"/>
    <property type="match status" value="1"/>
</dbReference>
<keyword evidence="3" id="KW-0489">Methyltransferase</keyword>
<dbReference type="PANTHER" id="PTHR44068">
    <property type="entry name" value="ZGC:194242"/>
    <property type="match status" value="1"/>
</dbReference>
<evidence type="ECO:0000259" key="2">
    <source>
        <dbReference type="Pfam" id="PF08241"/>
    </source>
</evidence>
<dbReference type="Gene3D" id="3.40.50.150">
    <property type="entry name" value="Vaccinia Virus protein VP39"/>
    <property type="match status" value="1"/>
</dbReference>
<dbReference type="Pfam" id="PF08241">
    <property type="entry name" value="Methyltransf_11"/>
    <property type="match status" value="1"/>
</dbReference>
<dbReference type="Proteomes" id="UP000198914">
    <property type="component" value="Unassembled WGS sequence"/>
</dbReference>
<dbReference type="PANTHER" id="PTHR44068:SF11">
    <property type="entry name" value="GERANYL DIPHOSPHATE 2-C-METHYLTRANSFERASE"/>
    <property type="match status" value="1"/>
</dbReference>
<dbReference type="InterPro" id="IPR013216">
    <property type="entry name" value="Methyltransf_11"/>
</dbReference>
<dbReference type="AlphaFoldDB" id="A0A1H3REL5"/>
<keyword evidence="1 3" id="KW-0808">Transferase</keyword>
<proteinExistence type="predicted"/>
<dbReference type="GO" id="GO:0008757">
    <property type="term" value="F:S-adenosylmethionine-dependent methyltransferase activity"/>
    <property type="evidence" value="ECO:0007669"/>
    <property type="project" value="InterPro"/>
</dbReference>
<dbReference type="GO" id="GO:0032259">
    <property type="term" value="P:methylation"/>
    <property type="evidence" value="ECO:0007669"/>
    <property type="project" value="UniProtKB-KW"/>
</dbReference>
<keyword evidence="4" id="KW-1185">Reference proteome</keyword>
<protein>
    <submittedName>
        <fullName evidence="3">Methyltransferase domain-containing protein</fullName>
    </submittedName>
</protein>
<evidence type="ECO:0000313" key="4">
    <source>
        <dbReference type="Proteomes" id="UP000198914"/>
    </source>
</evidence>
<sequence length="273" mass="29447">MSETDRSISEHYGKAGLYDRILAALAAEGIPQAQITADHLKPIDEFHIGGLSATEALLEPLDLGPRTRLLDVGSGIGGAARHIAERYGAQVTGLDLTPEFVETAQRLTALTGPDITFVQGSALDMPFETDSFDVVTLLHVGMNLPDKPRFFSEAARILHAGGILAIYDVMRFGEHPDFPLPWAATPDHSFLDTPEAYLDAARAAGFRLETRTDRGEVAKAFFARMQAQIAEHGPPRLGLPMLMGDTAGDKAANMARSVEAGDIQPVEITFRKG</sequence>
<dbReference type="EMBL" id="FNPX01000008">
    <property type="protein sequence ID" value="SDZ23389.1"/>
    <property type="molecule type" value="Genomic_DNA"/>
</dbReference>
<organism evidence="3 4">
    <name type="scientific">Jannaschia faecimaris</name>
    <dbReference type="NCBI Taxonomy" id="1244108"/>
    <lineage>
        <taxon>Bacteria</taxon>
        <taxon>Pseudomonadati</taxon>
        <taxon>Pseudomonadota</taxon>
        <taxon>Alphaproteobacteria</taxon>
        <taxon>Rhodobacterales</taxon>
        <taxon>Roseobacteraceae</taxon>
        <taxon>Jannaschia</taxon>
    </lineage>
</organism>
<gene>
    <name evidence="3" type="ORF">SAMN05444004_10860</name>
</gene>
<dbReference type="InterPro" id="IPR050447">
    <property type="entry name" value="Erg6_SMT_methyltransf"/>
</dbReference>
<evidence type="ECO:0000313" key="3">
    <source>
        <dbReference type="EMBL" id="SDZ23389.1"/>
    </source>
</evidence>
<dbReference type="RefSeq" id="WP_092645699.1">
    <property type="nucleotide sequence ID" value="NZ_FNPX01000008.1"/>
</dbReference>
<accession>A0A1H3REL5</accession>
<feature type="domain" description="Methyltransferase type 11" evidence="2">
    <location>
        <begin position="70"/>
        <end position="166"/>
    </location>
</feature>
<dbReference type="InterPro" id="IPR029063">
    <property type="entry name" value="SAM-dependent_MTases_sf"/>
</dbReference>